<accession>A0A318EW87</accession>
<dbReference type="NCBIfam" id="TIGR00167">
    <property type="entry name" value="cbbA"/>
    <property type="match status" value="1"/>
</dbReference>
<sequence>MKLASSKTILKKAQEGNFAVGAFNAENMEMVQAIIEAAEELQSPVIIQTTPSSVSYAGLKMYYNMVSAEAENATVPIVLHLDHGNSFQLCKEAVEAGYTSVMIDGSKLAYEENIELSKSVVQFSAKAGVEVEAELGTVGGKEDNHEVTGKDILYTNPQQAVEFVEKSGIQSLAIAIGSAHGFYKGIPKLDFERLKEIQMAVTIPLVLHGASGIPDEMVRHSIELGICKVNYATELRAAFTKGVRKVIENDNTLIDPKKYNAAGREEVKKLVKEKMQICNSQGKAYVCKQALIMNKKFII</sequence>
<evidence type="ECO:0000256" key="4">
    <source>
        <dbReference type="PIRSR" id="PIRSR001359-1"/>
    </source>
</evidence>
<evidence type="ECO:0000256" key="1">
    <source>
        <dbReference type="ARBA" id="ARBA00022723"/>
    </source>
</evidence>
<dbReference type="InterPro" id="IPR000771">
    <property type="entry name" value="FBA_II"/>
</dbReference>
<feature type="active site" description="Proton donor" evidence="4">
    <location>
        <position position="82"/>
    </location>
</feature>
<feature type="binding site" evidence="5">
    <location>
        <position position="181"/>
    </location>
    <ligand>
        <name>dihydroxyacetone phosphate</name>
        <dbReference type="ChEBI" id="CHEBI:57642"/>
    </ligand>
</feature>
<dbReference type="Pfam" id="PF01116">
    <property type="entry name" value="F_bP_aldolase"/>
    <property type="match status" value="1"/>
</dbReference>
<feature type="binding site" evidence="6">
    <location>
        <position position="83"/>
    </location>
    <ligand>
        <name>Zn(2+)</name>
        <dbReference type="ChEBI" id="CHEBI:29105"/>
        <label>1</label>
        <note>catalytic</note>
    </ligand>
</feature>
<feature type="binding site" evidence="6">
    <location>
        <position position="134"/>
    </location>
    <ligand>
        <name>Zn(2+)</name>
        <dbReference type="ChEBI" id="CHEBI:29105"/>
        <label>2</label>
    </ligand>
</feature>
<dbReference type="GO" id="GO:0006096">
    <property type="term" value="P:glycolytic process"/>
    <property type="evidence" value="ECO:0007669"/>
    <property type="project" value="InterPro"/>
</dbReference>
<dbReference type="EMBL" id="QICS01000001">
    <property type="protein sequence ID" value="PXV95507.1"/>
    <property type="molecule type" value="Genomic_DNA"/>
</dbReference>
<dbReference type="AlphaFoldDB" id="A0A318EW87"/>
<keyword evidence="1 6" id="KW-0479">Metal-binding</keyword>
<dbReference type="InterPro" id="IPR013785">
    <property type="entry name" value="Aldolase_TIM"/>
</dbReference>
<dbReference type="InterPro" id="IPR050246">
    <property type="entry name" value="Class_II_FBP_aldolase"/>
</dbReference>
<gene>
    <name evidence="7" type="ORF">C8E03_101136</name>
</gene>
<dbReference type="GO" id="GO:0008270">
    <property type="term" value="F:zinc ion binding"/>
    <property type="evidence" value="ECO:0007669"/>
    <property type="project" value="InterPro"/>
</dbReference>
<dbReference type="NCBIfam" id="TIGR01859">
    <property type="entry name" value="fruc_bis_ald"/>
    <property type="match status" value="1"/>
</dbReference>
<dbReference type="InterPro" id="IPR011289">
    <property type="entry name" value="Fruc_bis_ald_class-2"/>
</dbReference>
<proteinExistence type="predicted"/>
<dbReference type="Proteomes" id="UP000247523">
    <property type="component" value="Unassembled WGS sequence"/>
</dbReference>
<comment type="caution">
    <text evidence="7">The sequence shown here is derived from an EMBL/GenBank/DDBJ whole genome shotgun (WGS) entry which is preliminary data.</text>
</comment>
<dbReference type="Gene3D" id="3.20.20.70">
    <property type="entry name" value="Aldolase class I"/>
    <property type="match status" value="1"/>
</dbReference>
<dbReference type="PANTHER" id="PTHR30304:SF0">
    <property type="entry name" value="D-TAGATOSE-1,6-BISPHOSPHATE ALDOLASE SUBUNIT GATY-RELATED"/>
    <property type="match status" value="1"/>
</dbReference>
<dbReference type="PROSITE" id="PS00806">
    <property type="entry name" value="ALDOLASE_CLASS_II_2"/>
    <property type="match status" value="1"/>
</dbReference>
<organism evidence="7 8">
    <name type="scientific">Lachnotalea glycerini</name>
    <dbReference type="NCBI Taxonomy" id="1763509"/>
    <lineage>
        <taxon>Bacteria</taxon>
        <taxon>Bacillati</taxon>
        <taxon>Bacillota</taxon>
        <taxon>Clostridia</taxon>
        <taxon>Lachnospirales</taxon>
        <taxon>Lachnospiraceae</taxon>
        <taxon>Lachnotalea</taxon>
    </lineage>
</organism>
<dbReference type="RefSeq" id="WP_110289994.1">
    <property type="nucleotide sequence ID" value="NZ_QICS01000001.1"/>
</dbReference>
<evidence type="ECO:0000256" key="2">
    <source>
        <dbReference type="ARBA" id="ARBA00022833"/>
    </source>
</evidence>
<dbReference type="PIRSF" id="PIRSF001359">
    <property type="entry name" value="F_bP_aldolase_II"/>
    <property type="match status" value="1"/>
</dbReference>
<dbReference type="CDD" id="cd00947">
    <property type="entry name" value="TBP_aldolase_IIB"/>
    <property type="match status" value="1"/>
</dbReference>
<feature type="binding site" evidence="6">
    <location>
        <position position="104"/>
    </location>
    <ligand>
        <name>Zn(2+)</name>
        <dbReference type="ChEBI" id="CHEBI:29105"/>
        <label>2</label>
    </ligand>
</feature>
<evidence type="ECO:0000256" key="3">
    <source>
        <dbReference type="ARBA" id="ARBA00023239"/>
    </source>
</evidence>
<feature type="binding site" evidence="5">
    <location>
        <begin position="209"/>
        <end position="211"/>
    </location>
    <ligand>
        <name>dihydroxyacetone phosphate</name>
        <dbReference type="ChEBI" id="CHEBI:57642"/>
    </ligand>
</feature>
<evidence type="ECO:0000256" key="5">
    <source>
        <dbReference type="PIRSR" id="PIRSR001359-2"/>
    </source>
</evidence>
<dbReference type="NCBIfam" id="NF009374">
    <property type="entry name" value="PRK12737.1"/>
    <property type="match status" value="1"/>
</dbReference>
<evidence type="ECO:0000256" key="6">
    <source>
        <dbReference type="PIRSR" id="PIRSR001359-3"/>
    </source>
</evidence>
<dbReference type="GO" id="GO:0004332">
    <property type="term" value="F:fructose-bisphosphate aldolase activity"/>
    <property type="evidence" value="ECO:0007669"/>
    <property type="project" value="InterPro"/>
</dbReference>
<name>A0A318EW87_9FIRM</name>
<feature type="binding site" evidence="5">
    <location>
        <begin position="230"/>
        <end position="233"/>
    </location>
    <ligand>
        <name>dihydroxyacetone phosphate</name>
        <dbReference type="ChEBI" id="CHEBI:57642"/>
    </ligand>
</feature>
<feature type="binding site" evidence="6">
    <location>
        <position position="208"/>
    </location>
    <ligand>
        <name>Zn(2+)</name>
        <dbReference type="ChEBI" id="CHEBI:29105"/>
        <label>1</label>
        <note>catalytic</note>
    </ligand>
</feature>
<keyword evidence="2 6" id="KW-0862">Zinc</keyword>
<dbReference type="PANTHER" id="PTHR30304">
    <property type="entry name" value="D-TAGATOSE-1,6-BISPHOSPHATE ALDOLASE"/>
    <property type="match status" value="1"/>
</dbReference>
<keyword evidence="3" id="KW-0456">Lyase</keyword>
<dbReference type="GO" id="GO:0030388">
    <property type="term" value="P:fructose 1,6-bisphosphate metabolic process"/>
    <property type="evidence" value="ECO:0007669"/>
    <property type="project" value="InterPro"/>
</dbReference>
<evidence type="ECO:0000313" key="8">
    <source>
        <dbReference type="Proteomes" id="UP000247523"/>
    </source>
</evidence>
<evidence type="ECO:0000313" key="7">
    <source>
        <dbReference type="EMBL" id="PXV95507.1"/>
    </source>
</evidence>
<reference evidence="7 8" key="1">
    <citation type="submission" date="2018-05" db="EMBL/GenBank/DDBJ databases">
        <title>Genomic Encyclopedia of Type Strains, Phase IV (KMG-IV): sequencing the most valuable type-strain genomes for metagenomic binning, comparative biology and taxonomic classification.</title>
        <authorList>
            <person name="Goeker M."/>
        </authorList>
    </citation>
    <scope>NUCLEOTIDE SEQUENCE [LARGE SCALE GENOMIC DNA]</scope>
    <source>
        <strain evidence="7 8">DSM 28816</strain>
    </source>
</reference>
<comment type="cofactor">
    <cofactor evidence="6">
        <name>Zn(2+)</name>
        <dbReference type="ChEBI" id="CHEBI:29105"/>
    </cofactor>
    <text evidence="6">Binds 2 Zn(2+) ions per subunit. One is catalytic and the other provides a structural contribution.</text>
</comment>
<dbReference type="SUPFAM" id="SSF51569">
    <property type="entry name" value="Aldolase"/>
    <property type="match status" value="1"/>
</dbReference>
<feature type="binding site" evidence="6">
    <location>
        <position position="180"/>
    </location>
    <ligand>
        <name>Zn(2+)</name>
        <dbReference type="ChEBI" id="CHEBI:29105"/>
        <label>1</label>
        <note>catalytic</note>
    </ligand>
</feature>
<protein>
    <submittedName>
        <fullName evidence="7">Fructose-bisphosphate aldolase</fullName>
    </submittedName>
</protein>